<dbReference type="Pfam" id="PF00107">
    <property type="entry name" value="ADH_zinc_N"/>
    <property type="match status" value="1"/>
</dbReference>
<evidence type="ECO:0000256" key="3">
    <source>
        <dbReference type="ARBA" id="ARBA00022833"/>
    </source>
</evidence>
<keyword evidence="4" id="KW-0560">Oxidoreductase</keyword>
<sequence length="367" mass="38058">MDIRAAIVEALDRPMVIRPLTIDAPRAGELLIRLVATGVCHTDATMWQQGVPVPQPVVLGHEGAGIVEQVGEGVTDICPGDPVVMSYNSCGTCPTCCSDHSSYCHDFFPRNFFGTRPDGSSALKAPDGSPVFANIFGQSSFATHAICHVRNAVVVPRDLDLRIAGPLGCGILTGAGAVMNALKVQPGQSVVILGAGSVGLSAIMAARVVGAASIIAIDLNPDRLALAAELGATLTINGQSENPVARVLDMLPAGVDFAIDCTGLPAVIQQGIAMLGVRGTCGIVGAAAPGTMVQADVSHIMSGGRTIRGIVEGDADPKSFIPHLVALHRAGQFPFDRLIRFYPFDAINDAFHDAESGAAIKPVLLFD</sequence>
<dbReference type="PANTHER" id="PTHR43880:SF12">
    <property type="entry name" value="ALCOHOL DEHYDROGENASE CLASS-3"/>
    <property type="match status" value="1"/>
</dbReference>
<comment type="caution">
    <text evidence="9">The sequence shown here is derived from an EMBL/GenBank/DDBJ whole genome shotgun (WGS) entry which is preliminary data.</text>
</comment>
<dbReference type="InterPro" id="IPR011032">
    <property type="entry name" value="GroES-like_sf"/>
</dbReference>
<dbReference type="Gene3D" id="3.40.50.720">
    <property type="entry name" value="NAD(P)-binding Rossmann-like Domain"/>
    <property type="match status" value="1"/>
</dbReference>
<dbReference type="SMART" id="SM00829">
    <property type="entry name" value="PKS_ER"/>
    <property type="match status" value="1"/>
</dbReference>
<dbReference type="Pfam" id="PF08240">
    <property type="entry name" value="ADH_N"/>
    <property type="match status" value="1"/>
</dbReference>
<dbReference type="InterPro" id="IPR036291">
    <property type="entry name" value="NAD(P)-bd_dom_sf"/>
</dbReference>
<dbReference type="GO" id="GO:0046294">
    <property type="term" value="P:formaldehyde catabolic process"/>
    <property type="evidence" value="ECO:0007669"/>
    <property type="project" value="TreeGrafter"/>
</dbReference>
<proteinExistence type="inferred from homology"/>
<keyword evidence="2 6" id="KW-0479">Metal-binding</keyword>
<dbReference type="RefSeq" id="WP_150425218.1">
    <property type="nucleotide sequence ID" value="NZ_VYQA01000004.1"/>
</dbReference>
<dbReference type="EMBL" id="VYQA01000004">
    <property type="protein sequence ID" value="KAA9031498.1"/>
    <property type="molecule type" value="Genomic_DNA"/>
</dbReference>
<dbReference type="EMBL" id="VYQB01000004">
    <property type="protein sequence ID" value="KAA9018924.1"/>
    <property type="molecule type" value="Genomic_DNA"/>
</dbReference>
<dbReference type="GO" id="GO:0051903">
    <property type="term" value="F:S-(hydroxymethyl)glutathione dehydrogenase [NAD(P)+] activity"/>
    <property type="evidence" value="ECO:0007669"/>
    <property type="project" value="TreeGrafter"/>
</dbReference>
<protein>
    <submittedName>
        <fullName evidence="9">NAD(P)-dependent alcohol dehydrogenase</fullName>
    </submittedName>
</protein>
<dbReference type="GO" id="GO:0008270">
    <property type="term" value="F:zinc ion binding"/>
    <property type="evidence" value="ECO:0007669"/>
    <property type="project" value="InterPro"/>
</dbReference>
<evidence type="ECO:0000256" key="6">
    <source>
        <dbReference type="RuleBase" id="RU361277"/>
    </source>
</evidence>
<organism evidence="9 10">
    <name type="scientific">Sphingobium limneticum</name>
    <dbReference type="NCBI Taxonomy" id="1007511"/>
    <lineage>
        <taxon>Bacteria</taxon>
        <taxon>Pseudomonadati</taxon>
        <taxon>Pseudomonadota</taxon>
        <taxon>Alphaproteobacteria</taxon>
        <taxon>Sphingomonadales</taxon>
        <taxon>Sphingomonadaceae</taxon>
        <taxon>Sphingobium</taxon>
    </lineage>
</organism>
<dbReference type="InterPro" id="IPR002328">
    <property type="entry name" value="ADH_Zn_CS"/>
</dbReference>
<dbReference type="GO" id="GO:0005829">
    <property type="term" value="C:cytosol"/>
    <property type="evidence" value="ECO:0007669"/>
    <property type="project" value="TreeGrafter"/>
</dbReference>
<accession>A0A5J5I5I8</accession>
<evidence type="ECO:0000313" key="9">
    <source>
        <dbReference type="EMBL" id="KAA9031498.1"/>
    </source>
</evidence>
<evidence type="ECO:0000256" key="1">
    <source>
        <dbReference type="ARBA" id="ARBA00001947"/>
    </source>
</evidence>
<keyword evidence="11" id="KW-1185">Reference proteome</keyword>
<reference evidence="10 11" key="1">
    <citation type="submission" date="2019-09" db="EMBL/GenBank/DDBJ databases">
        <authorList>
            <person name="Feng G."/>
        </authorList>
    </citation>
    <scope>NUCLEOTIDE SEQUENCE [LARGE SCALE GENOMIC DNA]</scope>
    <source>
        <strain evidence="9 10">KACC 19283</strain>
        <strain evidence="8 11">KACC 19284</strain>
    </source>
</reference>
<dbReference type="PANTHER" id="PTHR43880">
    <property type="entry name" value="ALCOHOL DEHYDROGENASE"/>
    <property type="match status" value="1"/>
</dbReference>
<keyword evidence="3 6" id="KW-0862">Zinc</keyword>
<dbReference type="SUPFAM" id="SSF51735">
    <property type="entry name" value="NAD(P)-binding Rossmann-fold domains"/>
    <property type="match status" value="1"/>
</dbReference>
<evidence type="ECO:0000313" key="8">
    <source>
        <dbReference type="EMBL" id="KAA9018924.1"/>
    </source>
</evidence>
<dbReference type="InterPro" id="IPR013154">
    <property type="entry name" value="ADH-like_N"/>
</dbReference>
<evidence type="ECO:0000256" key="5">
    <source>
        <dbReference type="ARBA" id="ARBA00023027"/>
    </source>
</evidence>
<evidence type="ECO:0000313" key="11">
    <source>
        <dbReference type="Proteomes" id="UP000326364"/>
    </source>
</evidence>
<feature type="domain" description="Enoyl reductase (ER)" evidence="7">
    <location>
        <begin position="10"/>
        <end position="364"/>
    </location>
</feature>
<dbReference type="FunFam" id="3.40.50.720:FF:000003">
    <property type="entry name" value="S-(hydroxymethyl)glutathione dehydrogenase"/>
    <property type="match status" value="1"/>
</dbReference>
<dbReference type="SUPFAM" id="SSF50129">
    <property type="entry name" value="GroES-like"/>
    <property type="match status" value="1"/>
</dbReference>
<evidence type="ECO:0000256" key="4">
    <source>
        <dbReference type="ARBA" id="ARBA00023002"/>
    </source>
</evidence>
<dbReference type="InterPro" id="IPR020843">
    <property type="entry name" value="ER"/>
</dbReference>
<evidence type="ECO:0000259" key="7">
    <source>
        <dbReference type="SMART" id="SM00829"/>
    </source>
</evidence>
<dbReference type="CDD" id="cd08278">
    <property type="entry name" value="benzyl_alcohol_DH"/>
    <property type="match status" value="1"/>
</dbReference>
<gene>
    <name evidence="9" type="ORF">F4U95_07745</name>
    <name evidence="8" type="ORF">F4U96_07795</name>
</gene>
<comment type="similarity">
    <text evidence="6">Belongs to the zinc-containing alcohol dehydrogenase family.</text>
</comment>
<dbReference type="PROSITE" id="PS00059">
    <property type="entry name" value="ADH_ZINC"/>
    <property type="match status" value="1"/>
</dbReference>
<evidence type="ECO:0000256" key="2">
    <source>
        <dbReference type="ARBA" id="ARBA00022723"/>
    </source>
</evidence>
<dbReference type="AlphaFoldDB" id="A0A5J5I5I8"/>
<dbReference type="Gene3D" id="3.90.180.10">
    <property type="entry name" value="Medium-chain alcohol dehydrogenases, catalytic domain"/>
    <property type="match status" value="1"/>
</dbReference>
<dbReference type="Proteomes" id="UP000325933">
    <property type="component" value="Unassembled WGS sequence"/>
</dbReference>
<evidence type="ECO:0000313" key="10">
    <source>
        <dbReference type="Proteomes" id="UP000325933"/>
    </source>
</evidence>
<keyword evidence="5" id="KW-0520">NAD</keyword>
<dbReference type="InterPro" id="IPR013149">
    <property type="entry name" value="ADH-like_C"/>
</dbReference>
<name>A0A5J5I5I8_9SPHN</name>
<comment type="cofactor">
    <cofactor evidence="1 6">
        <name>Zn(2+)</name>
        <dbReference type="ChEBI" id="CHEBI:29105"/>
    </cofactor>
</comment>
<dbReference type="Proteomes" id="UP000326364">
    <property type="component" value="Unassembled WGS sequence"/>
</dbReference>